<evidence type="ECO:0000313" key="3">
    <source>
        <dbReference type="Proteomes" id="UP000800041"/>
    </source>
</evidence>
<keyword evidence="3" id="KW-1185">Reference proteome</keyword>
<feature type="region of interest" description="Disordered" evidence="1">
    <location>
        <begin position="37"/>
        <end position="86"/>
    </location>
</feature>
<evidence type="ECO:0000256" key="1">
    <source>
        <dbReference type="SAM" id="MobiDB-lite"/>
    </source>
</evidence>
<name>A0A6G1H051_9PEZI</name>
<organism evidence="2 3">
    <name type="scientific">Aulographum hederae CBS 113979</name>
    <dbReference type="NCBI Taxonomy" id="1176131"/>
    <lineage>
        <taxon>Eukaryota</taxon>
        <taxon>Fungi</taxon>
        <taxon>Dikarya</taxon>
        <taxon>Ascomycota</taxon>
        <taxon>Pezizomycotina</taxon>
        <taxon>Dothideomycetes</taxon>
        <taxon>Pleosporomycetidae</taxon>
        <taxon>Aulographales</taxon>
        <taxon>Aulographaceae</taxon>
    </lineage>
</organism>
<feature type="compositionally biased region" description="Basic and acidic residues" evidence="1">
    <location>
        <begin position="51"/>
        <end position="64"/>
    </location>
</feature>
<dbReference type="EMBL" id="ML977156">
    <property type="protein sequence ID" value="KAF1986581.1"/>
    <property type="molecule type" value="Genomic_DNA"/>
</dbReference>
<evidence type="ECO:0000313" key="2">
    <source>
        <dbReference type="EMBL" id="KAF1986581.1"/>
    </source>
</evidence>
<reference evidence="2" key="1">
    <citation type="journal article" date="2020" name="Stud. Mycol.">
        <title>101 Dothideomycetes genomes: a test case for predicting lifestyles and emergence of pathogens.</title>
        <authorList>
            <person name="Haridas S."/>
            <person name="Albert R."/>
            <person name="Binder M."/>
            <person name="Bloem J."/>
            <person name="Labutti K."/>
            <person name="Salamov A."/>
            <person name="Andreopoulos B."/>
            <person name="Baker S."/>
            <person name="Barry K."/>
            <person name="Bills G."/>
            <person name="Bluhm B."/>
            <person name="Cannon C."/>
            <person name="Castanera R."/>
            <person name="Culley D."/>
            <person name="Daum C."/>
            <person name="Ezra D."/>
            <person name="Gonzalez J."/>
            <person name="Henrissat B."/>
            <person name="Kuo A."/>
            <person name="Liang C."/>
            <person name="Lipzen A."/>
            <person name="Lutzoni F."/>
            <person name="Magnuson J."/>
            <person name="Mondo S."/>
            <person name="Nolan M."/>
            <person name="Ohm R."/>
            <person name="Pangilinan J."/>
            <person name="Park H.-J."/>
            <person name="Ramirez L."/>
            <person name="Alfaro M."/>
            <person name="Sun H."/>
            <person name="Tritt A."/>
            <person name="Yoshinaga Y."/>
            <person name="Zwiers L.-H."/>
            <person name="Turgeon B."/>
            <person name="Goodwin S."/>
            <person name="Spatafora J."/>
            <person name="Crous P."/>
            <person name="Grigoriev I."/>
        </authorList>
    </citation>
    <scope>NUCLEOTIDE SEQUENCE</scope>
    <source>
        <strain evidence="2">CBS 113979</strain>
    </source>
</reference>
<proteinExistence type="predicted"/>
<feature type="compositionally biased region" description="Polar residues" evidence="1">
    <location>
        <begin position="69"/>
        <end position="85"/>
    </location>
</feature>
<accession>A0A6G1H051</accession>
<gene>
    <name evidence="2" type="ORF">K402DRAFT_83088</name>
</gene>
<dbReference type="AlphaFoldDB" id="A0A6G1H051"/>
<dbReference type="Proteomes" id="UP000800041">
    <property type="component" value="Unassembled WGS sequence"/>
</dbReference>
<protein>
    <submittedName>
        <fullName evidence="2">Uncharacterized protein</fullName>
    </submittedName>
</protein>
<sequence>MEITIKRQQTEYEPACWKVAEETKWICAIEEESAFRDLENSRQEGQLLEQVPREDNSSRNRVADDLESATGSEPQPSATEETLPQNPLLLLQAHSKTKRQRRKRDVYLKDINKQVDILFTAKEQGDVMCRLNTEDEFAYLSFCDHCLVNIGVGEYWQCEICDHGTFLLCSKCYNIPDACCMEPTHRSAMVKQTSTDTRGNCPRALYPTTDEAVLCSRCAKACGTAFLHCCICEDGDFNMCFQCALNNEVCKKPWSVSGHPLSICTRYVER</sequence>